<dbReference type="AlphaFoldDB" id="A0A1N7NDG4"/>
<feature type="transmembrane region" description="Helical" evidence="1">
    <location>
        <begin position="35"/>
        <end position="59"/>
    </location>
</feature>
<dbReference type="Proteomes" id="UP000186221">
    <property type="component" value="Unassembled WGS sequence"/>
</dbReference>
<reference evidence="3" key="1">
    <citation type="submission" date="2017-01" db="EMBL/GenBank/DDBJ databases">
        <authorList>
            <person name="Varghese N."/>
            <person name="Submissions S."/>
        </authorList>
    </citation>
    <scope>NUCLEOTIDE SEQUENCE [LARGE SCALE GENOMIC DNA]</scope>
    <source>
        <strain evidence="3">DSM 19945</strain>
    </source>
</reference>
<keyword evidence="1" id="KW-1133">Transmembrane helix</keyword>
<keyword evidence="3" id="KW-1185">Reference proteome</keyword>
<keyword evidence="1" id="KW-0472">Membrane</keyword>
<gene>
    <name evidence="2" type="ORF">SAMN05421580_107185</name>
</gene>
<evidence type="ECO:0000313" key="3">
    <source>
        <dbReference type="Proteomes" id="UP000186221"/>
    </source>
</evidence>
<name>A0A1N7NDG4_9RHOB</name>
<dbReference type="STRING" id="453582.SAMN05421580_107185"/>
<evidence type="ECO:0000313" key="2">
    <source>
        <dbReference type="EMBL" id="SIS96281.1"/>
    </source>
</evidence>
<evidence type="ECO:0000256" key="1">
    <source>
        <dbReference type="SAM" id="Phobius"/>
    </source>
</evidence>
<accession>A0A1N7NDG4</accession>
<organism evidence="2 3">
    <name type="scientific">Rhodobacter aestuarii</name>
    <dbReference type="NCBI Taxonomy" id="453582"/>
    <lineage>
        <taxon>Bacteria</taxon>
        <taxon>Pseudomonadati</taxon>
        <taxon>Pseudomonadota</taxon>
        <taxon>Alphaproteobacteria</taxon>
        <taxon>Rhodobacterales</taxon>
        <taxon>Rhodobacter group</taxon>
        <taxon>Rhodobacter</taxon>
    </lineage>
</organism>
<dbReference type="EMBL" id="FTOG01000007">
    <property type="protein sequence ID" value="SIS96281.1"/>
    <property type="molecule type" value="Genomic_DNA"/>
</dbReference>
<feature type="transmembrane region" description="Helical" evidence="1">
    <location>
        <begin position="65"/>
        <end position="86"/>
    </location>
</feature>
<sequence>MRELAQLAPELLGALMGGFAPPVAKARRAAIGTGLIAIFGLTAYVAAAVALWFALMPLIGPALSALVLAGLALLAVLVVWAVTAVLDARAKARAEAARSAALQSALAETALQTIPKLIADHPAATLAVAAGLVFALTPRPDR</sequence>
<proteinExistence type="predicted"/>
<keyword evidence="1" id="KW-0812">Transmembrane</keyword>
<dbReference type="RefSeq" id="WP_076485217.1">
    <property type="nucleotide sequence ID" value="NZ_FTOG01000007.1"/>
</dbReference>
<protein>
    <recommendedName>
        <fullName evidence="4">Holin-X, holin superfamily III</fullName>
    </recommendedName>
</protein>
<evidence type="ECO:0008006" key="4">
    <source>
        <dbReference type="Google" id="ProtNLM"/>
    </source>
</evidence>